<dbReference type="GeneID" id="65071808"/>
<dbReference type="Proteomes" id="UP000225544">
    <property type="component" value="Segment"/>
</dbReference>
<protein>
    <submittedName>
        <fullName evidence="1">Uncharacterized protein</fullName>
    </submittedName>
</protein>
<dbReference type="KEGG" id="vg:65071808"/>
<evidence type="ECO:0000313" key="2">
    <source>
        <dbReference type="Proteomes" id="UP000225544"/>
    </source>
</evidence>
<gene>
    <name evidence="1" type="primary">57</name>
    <name evidence="1" type="ORF">SEA_WHEELBITE_57</name>
</gene>
<accession>A0A222ZHE7</accession>
<name>A0A222ZHE7_9CAUD</name>
<dbReference type="EMBL" id="MF140434">
    <property type="protein sequence ID" value="ASR84147.1"/>
    <property type="molecule type" value="Genomic_DNA"/>
</dbReference>
<organism evidence="1 2">
    <name type="scientific">Arthrobacter phage Wheelbite</name>
    <dbReference type="NCBI Taxonomy" id="2015873"/>
    <lineage>
        <taxon>Viruses</taxon>
        <taxon>Duplodnaviria</taxon>
        <taxon>Heunggongvirae</taxon>
        <taxon>Uroviricota</taxon>
        <taxon>Caudoviricetes</taxon>
        <taxon>Laroyevirus</taxon>
        <taxon>Laroyevirus wheelbite</taxon>
    </lineage>
</organism>
<proteinExistence type="predicted"/>
<reference evidence="2" key="1">
    <citation type="submission" date="2017-05" db="EMBL/GenBank/DDBJ databases">
        <authorList>
            <person name="Aguayo I.A."/>
            <person name="Haubrich L.A."/>
            <person name="Lawand A."/>
            <person name="Nayek S."/>
            <person name="Syed N."/>
            <person name="Wagner P.E."/>
            <person name="Donegan-Quick R."/>
            <person name="Kim T."/>
            <person name="Visi D.K."/>
            <person name="Allen M.S."/>
            <person name="Hughes L.E."/>
            <person name="Stoner T.H."/>
            <person name="Garlena R.A."/>
            <person name="Russell D.A."/>
            <person name="Pope W.H."/>
            <person name="Jacobs-Sera D."/>
            <person name="Hatfull G.F."/>
        </authorList>
    </citation>
    <scope>NUCLEOTIDE SEQUENCE [LARGE SCALE GENOMIC DNA]</scope>
</reference>
<keyword evidence="2" id="KW-1185">Reference proteome</keyword>
<sequence length="94" mass="10397">MNNPANDVRPIQSTSAIPTADVRHITKGDKIVGLDDREYTVLSKVCSPTNTFLHTPEDPNYTTMVRAEGGRAFDLILTQGMLNRSVYYVIKAGK</sequence>
<dbReference type="RefSeq" id="YP_010082765.1">
    <property type="nucleotide sequence ID" value="NC_055034.1"/>
</dbReference>
<evidence type="ECO:0000313" key="1">
    <source>
        <dbReference type="EMBL" id="ASR84147.1"/>
    </source>
</evidence>